<dbReference type="EMBL" id="LWUJ01000012">
    <property type="protein sequence ID" value="OAL09937.1"/>
    <property type="molecule type" value="Genomic_DNA"/>
</dbReference>
<sequence length="168" mass="18827">MKEGFDLDVGNEWQTLLDAHNSVKNTESTFKNEANTDLELAKLQAECKSALNKKDDANYKKARKWCVKIEKIKDIPNNGKYDLLDATETNSTEDKEWETLATSLKENKTDFQSVATNLSDDLATNIKALKAGCRGLQVNTVTTITIGFDEKFDNAKTWCSVAKTPNKK</sequence>
<dbReference type="RefSeq" id="WP_187150324.1">
    <property type="nucleotide sequence ID" value="NZ_LWUJ01000012.1"/>
</dbReference>
<accession>A0A1A9QBU3</accession>
<dbReference type="Proteomes" id="UP000077623">
    <property type="component" value="Unassembled WGS sequence"/>
</dbReference>
<protein>
    <submittedName>
        <fullName evidence="1">Uncharacterized protein</fullName>
    </submittedName>
</protein>
<dbReference type="AlphaFoldDB" id="A0A1A9QBU3"/>
<keyword evidence="2" id="KW-1185">Reference proteome</keyword>
<evidence type="ECO:0000313" key="1">
    <source>
        <dbReference type="EMBL" id="OAL09937.1"/>
    </source>
</evidence>
<organism evidence="1 2">
    <name type="scientific">Candidatus Mycoplasma haematobovis</name>
    <dbReference type="NCBI Taxonomy" id="432608"/>
    <lineage>
        <taxon>Bacteria</taxon>
        <taxon>Bacillati</taxon>
        <taxon>Mycoplasmatota</taxon>
        <taxon>Mollicutes</taxon>
        <taxon>Mycoplasmataceae</taxon>
        <taxon>Mycoplasma</taxon>
    </lineage>
</organism>
<gene>
    <name evidence="1" type="ORF">A6V39_03430</name>
</gene>
<name>A0A1A9QBU3_9MOLU</name>
<reference evidence="2" key="1">
    <citation type="submission" date="2016-04" db="EMBL/GenBank/DDBJ databases">
        <authorList>
            <person name="Quiroz-Castaneda R.E."/>
            <person name="Martinez-Ocampo F."/>
        </authorList>
    </citation>
    <scope>NUCLEOTIDE SEQUENCE [LARGE SCALE GENOMIC DNA]</scope>
    <source>
        <strain evidence="2">INIFAP01</strain>
    </source>
</reference>
<proteinExistence type="predicted"/>
<evidence type="ECO:0000313" key="2">
    <source>
        <dbReference type="Proteomes" id="UP000077623"/>
    </source>
</evidence>
<dbReference type="STRING" id="432608.A6V39_03430"/>
<comment type="caution">
    <text evidence="1">The sequence shown here is derived from an EMBL/GenBank/DDBJ whole genome shotgun (WGS) entry which is preliminary data.</text>
</comment>